<name>A0ABN2NCM5_9PSEU</name>
<accession>A0ABN2NCM5</accession>
<evidence type="ECO:0000259" key="2">
    <source>
        <dbReference type="Pfam" id="PF04909"/>
    </source>
</evidence>
<dbReference type="InterPro" id="IPR006680">
    <property type="entry name" value="Amidohydro-rel"/>
</dbReference>
<dbReference type="InterPro" id="IPR032466">
    <property type="entry name" value="Metal_Hydrolase"/>
</dbReference>
<keyword evidence="4" id="KW-1185">Reference proteome</keyword>
<dbReference type="SUPFAM" id="SSF51556">
    <property type="entry name" value="Metallo-dependent hydrolases"/>
    <property type="match status" value="1"/>
</dbReference>
<gene>
    <name evidence="3" type="ORF">GCM10009836_44050</name>
</gene>
<dbReference type="EMBL" id="BAAAQK010000017">
    <property type="protein sequence ID" value="GAA1859017.1"/>
    <property type="molecule type" value="Genomic_DNA"/>
</dbReference>
<dbReference type="PANTHER" id="PTHR21240">
    <property type="entry name" value="2-AMINO-3-CARBOXYLMUCONATE-6-SEMIALDEHYDE DECARBOXYLASE"/>
    <property type="match status" value="1"/>
</dbReference>
<keyword evidence="1" id="KW-0456">Lyase</keyword>
<evidence type="ECO:0000256" key="1">
    <source>
        <dbReference type="ARBA" id="ARBA00023239"/>
    </source>
</evidence>
<sequence length="446" mass="50193">MTETMIGEINSRRLETPGEAGWQRSVDPQSADRYLTISVDSHVSEPVNVYELGGLDPKYRDRVPHVVRDSEGREFLMVEGWDKPNLVKGKPKDGEELADLEDPTAEFQMWSDRMEPDDLERQNASSTRMFDEPTLTRFRQDMERDGVDGAVAFANRAILSWATYDDEFALAMSHAYNVWAWETYGAHSDRFIAAAQLTTADVDAALKELDWIASTGFRAINIPCKPLHGHRGANELSYNHPSFDRLWAAIEETGLPVCMHAATGRDPRAASGSGGAIINKAVGFLRGTMEPLATFLASGVFEKHPGLQLATIEADFGWLPWMLEELDRTYLKHHMWVRPWTTEPPSHYWYTNCWASFMEDNVGVRLADQYKLTDRIMWSNDYPHHEGTWPHSSAAIQRQLQGMTEAQRENALGLNAARFFGFNADHLRSLRTSPSAAGTDQAGSTP</sequence>
<dbReference type="PANTHER" id="PTHR21240:SF28">
    <property type="entry name" value="ISO-OROTATE DECARBOXYLASE (EUROFUNG)"/>
    <property type="match status" value="1"/>
</dbReference>
<evidence type="ECO:0000313" key="3">
    <source>
        <dbReference type="EMBL" id="GAA1859017.1"/>
    </source>
</evidence>
<dbReference type="Gene3D" id="3.20.20.140">
    <property type="entry name" value="Metal-dependent hydrolases"/>
    <property type="match status" value="1"/>
</dbReference>
<evidence type="ECO:0000313" key="4">
    <source>
        <dbReference type="Proteomes" id="UP001500449"/>
    </source>
</evidence>
<proteinExistence type="predicted"/>
<protein>
    <submittedName>
        <fullName evidence="3">Amidohydrolase family protein</fullName>
    </submittedName>
</protein>
<feature type="domain" description="Amidohydrolase-related" evidence="2">
    <location>
        <begin position="167"/>
        <end position="422"/>
    </location>
</feature>
<organism evidence="3 4">
    <name type="scientific">Pseudonocardia ailaonensis</name>
    <dbReference type="NCBI Taxonomy" id="367279"/>
    <lineage>
        <taxon>Bacteria</taxon>
        <taxon>Bacillati</taxon>
        <taxon>Actinomycetota</taxon>
        <taxon>Actinomycetes</taxon>
        <taxon>Pseudonocardiales</taxon>
        <taxon>Pseudonocardiaceae</taxon>
        <taxon>Pseudonocardia</taxon>
    </lineage>
</organism>
<dbReference type="InterPro" id="IPR032465">
    <property type="entry name" value="ACMSD"/>
</dbReference>
<dbReference type="Pfam" id="PF04909">
    <property type="entry name" value="Amidohydro_2"/>
    <property type="match status" value="1"/>
</dbReference>
<reference evidence="3 4" key="1">
    <citation type="journal article" date="2019" name="Int. J. Syst. Evol. Microbiol.">
        <title>The Global Catalogue of Microorganisms (GCM) 10K type strain sequencing project: providing services to taxonomists for standard genome sequencing and annotation.</title>
        <authorList>
            <consortium name="The Broad Institute Genomics Platform"/>
            <consortium name="The Broad Institute Genome Sequencing Center for Infectious Disease"/>
            <person name="Wu L."/>
            <person name="Ma J."/>
        </authorList>
    </citation>
    <scope>NUCLEOTIDE SEQUENCE [LARGE SCALE GENOMIC DNA]</scope>
    <source>
        <strain evidence="3 4">JCM 16009</strain>
    </source>
</reference>
<dbReference type="RefSeq" id="WP_344420147.1">
    <property type="nucleotide sequence ID" value="NZ_BAAAQK010000017.1"/>
</dbReference>
<comment type="caution">
    <text evidence="3">The sequence shown here is derived from an EMBL/GenBank/DDBJ whole genome shotgun (WGS) entry which is preliminary data.</text>
</comment>
<dbReference type="Proteomes" id="UP001500449">
    <property type="component" value="Unassembled WGS sequence"/>
</dbReference>